<organism evidence="1 2">
    <name type="scientific">Bauhinia variegata</name>
    <name type="common">Purple orchid tree</name>
    <name type="synonym">Phanera variegata</name>
    <dbReference type="NCBI Taxonomy" id="167791"/>
    <lineage>
        <taxon>Eukaryota</taxon>
        <taxon>Viridiplantae</taxon>
        <taxon>Streptophyta</taxon>
        <taxon>Embryophyta</taxon>
        <taxon>Tracheophyta</taxon>
        <taxon>Spermatophyta</taxon>
        <taxon>Magnoliopsida</taxon>
        <taxon>eudicotyledons</taxon>
        <taxon>Gunneridae</taxon>
        <taxon>Pentapetalae</taxon>
        <taxon>rosids</taxon>
        <taxon>fabids</taxon>
        <taxon>Fabales</taxon>
        <taxon>Fabaceae</taxon>
        <taxon>Cercidoideae</taxon>
        <taxon>Cercideae</taxon>
        <taxon>Bauhiniinae</taxon>
        <taxon>Bauhinia</taxon>
    </lineage>
</organism>
<comment type="caution">
    <text evidence="1">The sequence shown here is derived from an EMBL/GenBank/DDBJ whole genome shotgun (WGS) entry which is preliminary data.</text>
</comment>
<name>A0ACB9Q8C3_BAUVA</name>
<proteinExistence type="predicted"/>
<reference evidence="1 2" key="1">
    <citation type="journal article" date="2022" name="DNA Res.">
        <title>Chromosomal-level genome assembly of the orchid tree Bauhinia variegata (Leguminosae; Cercidoideae) supports the allotetraploid origin hypothesis of Bauhinia.</title>
        <authorList>
            <person name="Zhong Y."/>
            <person name="Chen Y."/>
            <person name="Zheng D."/>
            <person name="Pang J."/>
            <person name="Liu Y."/>
            <person name="Luo S."/>
            <person name="Meng S."/>
            <person name="Qian L."/>
            <person name="Wei D."/>
            <person name="Dai S."/>
            <person name="Zhou R."/>
        </authorList>
    </citation>
    <scope>NUCLEOTIDE SEQUENCE [LARGE SCALE GENOMIC DNA]</scope>
    <source>
        <strain evidence="1">BV-YZ2020</strain>
    </source>
</reference>
<sequence length="117" mass="13206">MLLLASRDHNSHQLLLLSESSPSASKKGGNLASGGVSFLFFLSRFKHSNYKELLFSVRRTSGWKKKNLNGLFRKIKPSHPFAYLLGEQYPLKRPFSEHQRSLLKAATWCLGSQGKEA</sequence>
<accession>A0ACB9Q8C3</accession>
<keyword evidence="2" id="KW-1185">Reference proteome</keyword>
<gene>
    <name evidence="1" type="ORF">L6164_000163</name>
</gene>
<dbReference type="EMBL" id="CM039426">
    <property type="protein sequence ID" value="KAI4356116.1"/>
    <property type="molecule type" value="Genomic_DNA"/>
</dbReference>
<protein>
    <submittedName>
        <fullName evidence="1">Uncharacterized protein</fullName>
    </submittedName>
</protein>
<dbReference type="Proteomes" id="UP000828941">
    <property type="component" value="Chromosome 1"/>
</dbReference>
<evidence type="ECO:0000313" key="1">
    <source>
        <dbReference type="EMBL" id="KAI4356116.1"/>
    </source>
</evidence>
<evidence type="ECO:0000313" key="2">
    <source>
        <dbReference type="Proteomes" id="UP000828941"/>
    </source>
</evidence>